<sequence length="366" mass="42595">MSTTTLFNQILVGPAAPQDTSPLFTVLPAEVRSNIFSFALTDYPDPSPDKHYNASTIYTRPTYFAPRKNDAQLLQTCRAVYRECWFMPFVLKEHTHWIGHDDRAPPHYSDHSGPRKLSETLKQIAEQQGENNVEVETLRVFAQMWKLEEGGLAKLLEIPHLHPRNVTLTIRHADWWWWEDDEPLCFEGKWIKRVSKALSPSVREVCIEIESIKRKKGQIDAIAKQMIERWFFKRPDGVILYADTTGGSRTEDTWTGSSTWQQKRWIRDETEEGKIEYHVVAITFRPQSLIERRGGKISDVARGFAQNDIYDMGKLKLHLPEEKRMICNEPYTFTSQERGEWRFQDEFELTDDFGHSLGWGDSDSDL</sequence>
<gene>
    <name evidence="1" type="ORF">G7Z17_g1389</name>
</gene>
<protein>
    <submittedName>
        <fullName evidence="1">Uncharacterized protein</fullName>
    </submittedName>
</protein>
<comment type="caution">
    <text evidence="1">The sequence shown here is derived from an EMBL/GenBank/DDBJ whole genome shotgun (WGS) entry which is preliminary data.</text>
</comment>
<evidence type="ECO:0000313" key="1">
    <source>
        <dbReference type="EMBL" id="KAF7556419.1"/>
    </source>
</evidence>
<dbReference type="Proteomes" id="UP000722485">
    <property type="component" value="Unassembled WGS sequence"/>
</dbReference>
<keyword evidence="2" id="KW-1185">Reference proteome</keyword>
<evidence type="ECO:0000313" key="2">
    <source>
        <dbReference type="Proteomes" id="UP000722485"/>
    </source>
</evidence>
<proteinExistence type="predicted"/>
<name>A0A9P5HG20_9HYPO</name>
<dbReference type="OrthoDB" id="288942at2759"/>
<dbReference type="EMBL" id="JAANBB010000012">
    <property type="protein sequence ID" value="KAF7556419.1"/>
    <property type="molecule type" value="Genomic_DNA"/>
</dbReference>
<accession>A0A9P5HG20</accession>
<dbReference type="AlphaFoldDB" id="A0A9P5HG20"/>
<reference evidence="1" key="1">
    <citation type="submission" date="2020-03" db="EMBL/GenBank/DDBJ databases">
        <title>Draft Genome Sequence of Cylindrodendrum hubeiense.</title>
        <authorList>
            <person name="Buettner E."/>
            <person name="Kellner H."/>
        </authorList>
    </citation>
    <scope>NUCLEOTIDE SEQUENCE</scope>
    <source>
        <strain evidence="1">IHI 201604</strain>
    </source>
</reference>
<organism evidence="1 2">
    <name type="scientific">Cylindrodendrum hubeiense</name>
    <dbReference type="NCBI Taxonomy" id="595255"/>
    <lineage>
        <taxon>Eukaryota</taxon>
        <taxon>Fungi</taxon>
        <taxon>Dikarya</taxon>
        <taxon>Ascomycota</taxon>
        <taxon>Pezizomycotina</taxon>
        <taxon>Sordariomycetes</taxon>
        <taxon>Hypocreomycetidae</taxon>
        <taxon>Hypocreales</taxon>
        <taxon>Nectriaceae</taxon>
        <taxon>Cylindrodendrum</taxon>
    </lineage>
</organism>